<protein>
    <submittedName>
        <fullName evidence="1">Uncharacterized protein</fullName>
    </submittedName>
</protein>
<sequence>MPPHWQSNGVAAAVATPPAALVEGLVSLRQELAALTQQVVALVAASHSVSDSESKDGFREYSIQYSTKATMKKEVNKVILV</sequence>
<keyword evidence="2" id="KW-1185">Reference proteome</keyword>
<reference evidence="1" key="1">
    <citation type="submission" date="2023-07" db="EMBL/GenBank/DDBJ databases">
        <title>draft genome sequence of fig (Ficus carica).</title>
        <authorList>
            <person name="Takahashi T."/>
            <person name="Nishimura K."/>
        </authorList>
    </citation>
    <scope>NUCLEOTIDE SEQUENCE</scope>
</reference>
<proteinExistence type="predicted"/>
<evidence type="ECO:0000313" key="1">
    <source>
        <dbReference type="EMBL" id="GMN55256.1"/>
    </source>
</evidence>
<comment type="caution">
    <text evidence="1">The sequence shown here is derived from an EMBL/GenBank/DDBJ whole genome shotgun (WGS) entry which is preliminary data.</text>
</comment>
<dbReference type="Proteomes" id="UP001187192">
    <property type="component" value="Unassembled WGS sequence"/>
</dbReference>
<organism evidence="1 2">
    <name type="scientific">Ficus carica</name>
    <name type="common">Common fig</name>
    <dbReference type="NCBI Taxonomy" id="3494"/>
    <lineage>
        <taxon>Eukaryota</taxon>
        <taxon>Viridiplantae</taxon>
        <taxon>Streptophyta</taxon>
        <taxon>Embryophyta</taxon>
        <taxon>Tracheophyta</taxon>
        <taxon>Spermatophyta</taxon>
        <taxon>Magnoliopsida</taxon>
        <taxon>eudicotyledons</taxon>
        <taxon>Gunneridae</taxon>
        <taxon>Pentapetalae</taxon>
        <taxon>rosids</taxon>
        <taxon>fabids</taxon>
        <taxon>Rosales</taxon>
        <taxon>Moraceae</taxon>
        <taxon>Ficeae</taxon>
        <taxon>Ficus</taxon>
    </lineage>
</organism>
<evidence type="ECO:0000313" key="2">
    <source>
        <dbReference type="Proteomes" id="UP001187192"/>
    </source>
</evidence>
<name>A0AA88DG07_FICCA</name>
<gene>
    <name evidence="1" type="ORF">TIFTF001_024368</name>
</gene>
<dbReference type="AlphaFoldDB" id="A0AA88DG07"/>
<accession>A0AA88DG07</accession>
<dbReference type="EMBL" id="BTGU01000056">
    <property type="protein sequence ID" value="GMN55256.1"/>
    <property type="molecule type" value="Genomic_DNA"/>
</dbReference>